<dbReference type="GO" id="GO:0006874">
    <property type="term" value="P:intracellular calcium ion homeostasis"/>
    <property type="evidence" value="ECO:0007669"/>
    <property type="project" value="TreeGrafter"/>
</dbReference>
<dbReference type="InParanoid" id="A0A2P5HS93"/>
<keyword evidence="5" id="KW-1185">Reference proteome</keyword>
<dbReference type="PANTHER" id="PTHR12323">
    <property type="entry name" value="SR-RELATED CTD ASSOCIATED FACTOR 6"/>
    <property type="match status" value="1"/>
</dbReference>
<keyword evidence="2" id="KW-0732">Signal</keyword>
<evidence type="ECO:0000259" key="3">
    <source>
        <dbReference type="PROSITE" id="PS51391"/>
    </source>
</evidence>
<accession>A0A2P5HS93</accession>
<feature type="signal peptide" evidence="2">
    <location>
        <begin position="1"/>
        <end position="22"/>
    </location>
</feature>
<reference evidence="4" key="1">
    <citation type="submission" date="2017-09" db="EMBL/GenBank/DDBJ databases">
        <title>Polyketide synthases of a Diaporthe helianthi virulent isolate.</title>
        <authorList>
            <person name="Baroncelli R."/>
        </authorList>
    </citation>
    <scope>NUCLEOTIDE SEQUENCE [LARGE SCALE GENOMIC DNA]</scope>
    <source>
        <strain evidence="4">7/96</strain>
    </source>
</reference>
<dbReference type="Proteomes" id="UP000094444">
    <property type="component" value="Unassembled WGS sequence"/>
</dbReference>
<feature type="chain" id="PRO_5015141654" description="CID domain-containing protein" evidence="2">
    <location>
        <begin position="23"/>
        <end position="567"/>
    </location>
</feature>
<dbReference type="PROSITE" id="PS51391">
    <property type="entry name" value="CID"/>
    <property type="match status" value="1"/>
</dbReference>
<dbReference type="STRING" id="158607.A0A2P5HS93"/>
<evidence type="ECO:0000256" key="2">
    <source>
        <dbReference type="SAM" id="SignalP"/>
    </source>
</evidence>
<feature type="region of interest" description="Disordered" evidence="1">
    <location>
        <begin position="327"/>
        <end position="351"/>
    </location>
</feature>
<feature type="compositionally biased region" description="Pro residues" evidence="1">
    <location>
        <begin position="422"/>
        <end position="436"/>
    </location>
</feature>
<name>A0A2P5HS93_DIAHE</name>
<organism evidence="4 5">
    <name type="scientific">Diaporthe helianthi</name>
    <dbReference type="NCBI Taxonomy" id="158607"/>
    <lineage>
        <taxon>Eukaryota</taxon>
        <taxon>Fungi</taxon>
        <taxon>Dikarya</taxon>
        <taxon>Ascomycota</taxon>
        <taxon>Pezizomycotina</taxon>
        <taxon>Sordariomycetes</taxon>
        <taxon>Sordariomycetidae</taxon>
        <taxon>Diaporthales</taxon>
        <taxon>Diaporthaceae</taxon>
        <taxon>Diaporthe</taxon>
    </lineage>
</organism>
<feature type="compositionally biased region" description="Pro residues" evidence="1">
    <location>
        <begin position="463"/>
        <end position="510"/>
    </location>
</feature>
<protein>
    <recommendedName>
        <fullName evidence="3">CID domain-containing protein</fullName>
    </recommendedName>
</protein>
<feature type="region of interest" description="Disordered" evidence="1">
    <location>
        <begin position="403"/>
        <end position="567"/>
    </location>
</feature>
<feature type="compositionally biased region" description="Gly residues" evidence="1">
    <location>
        <begin position="542"/>
        <end position="567"/>
    </location>
</feature>
<dbReference type="InterPro" id="IPR006569">
    <property type="entry name" value="CID_dom"/>
</dbReference>
<dbReference type="GO" id="GO:0048471">
    <property type="term" value="C:perinuclear region of cytoplasm"/>
    <property type="evidence" value="ECO:0007669"/>
    <property type="project" value="TreeGrafter"/>
</dbReference>
<dbReference type="PANTHER" id="PTHR12323:SF0">
    <property type="entry name" value="CALCIUM HOMEOSTASIS ENDOPLASMIC RETICULUM PROTEIN"/>
    <property type="match status" value="1"/>
</dbReference>
<feature type="domain" description="CID" evidence="3">
    <location>
        <begin position="29"/>
        <end position="181"/>
    </location>
</feature>
<gene>
    <name evidence="4" type="ORF">DHEL01_v208485</name>
</gene>
<evidence type="ECO:0000313" key="5">
    <source>
        <dbReference type="Proteomes" id="UP000094444"/>
    </source>
</evidence>
<sequence>MAAAQLAIAKASLLASLLKADADAGLTSSSRDEIEQFHGLLNAAVAKCSPTNVQKCKQWILQHLVPSPARAVAFGKYLVALTASFPSGPQKAPGPSLKRRRLHVLYVLNDVLFHVKFRTTNQDFFDRISPHVPALFKGAASFTNVPKHTKKLHNLLQLWENKSYFSTPLLESLRAAVEEGPNSEGSEANGGHVANKAQAGLTAREAPFTLPSMHGDPSTPWYDLPAANWLPVIEPNSMRPMNPTMIKPLQLAGGPADKNLIDAVKKLLGDVDKVYAKDAHMDGDSAVDVSQMGEFIERDELGDIVGGETYYGWSRNFCEKMRTRRYKGGGMDLDDEQRGRRGSSRPSKTSALALAIAEQELEQRVTISQPCEKGEPQHTAPAKLFPLYISFSVSIYTPRPEWQRQTEAPGGYGPPKGFVPPNSQPYQPPPPPPPPGQYLHPNFPAGAPPPPQPSRFNSWNAAVPPPPPPPHYQGQWPPPPPTPPMPGNHGPQQPPQGWFPPVPIPGPSPPGQWGGGWAPPPPPPFPVQGHPQQHQQPQLGGYQYGRGGNGGGGYRGRGGGYGRGRGW</sequence>
<dbReference type="EMBL" id="MAVT02000858">
    <property type="protein sequence ID" value="POS73124.1"/>
    <property type="molecule type" value="Genomic_DNA"/>
</dbReference>
<proteinExistence type="predicted"/>
<dbReference type="AlphaFoldDB" id="A0A2P5HS93"/>
<dbReference type="OrthoDB" id="21470at2759"/>
<evidence type="ECO:0000313" key="4">
    <source>
        <dbReference type="EMBL" id="POS73124.1"/>
    </source>
</evidence>
<evidence type="ECO:0000256" key="1">
    <source>
        <dbReference type="SAM" id="MobiDB-lite"/>
    </source>
</evidence>
<dbReference type="Gene3D" id="1.25.40.90">
    <property type="match status" value="1"/>
</dbReference>
<feature type="compositionally biased region" description="Low complexity" evidence="1">
    <location>
        <begin position="527"/>
        <end position="541"/>
    </location>
</feature>
<dbReference type="InterPro" id="IPR008942">
    <property type="entry name" value="ENTH_VHS"/>
</dbReference>
<dbReference type="Pfam" id="PF04818">
    <property type="entry name" value="CID"/>
    <property type="match status" value="1"/>
</dbReference>
<comment type="caution">
    <text evidence="4">The sequence shown here is derived from an EMBL/GenBank/DDBJ whole genome shotgun (WGS) entry which is preliminary data.</text>
</comment>